<gene>
    <name evidence="2" type="ORF">HAX54_016933</name>
</gene>
<reference evidence="2 3" key="1">
    <citation type="journal article" date="2021" name="BMC Genomics">
        <title>Datura genome reveals duplications of psychoactive alkaloid biosynthetic genes and high mutation rate following tissue culture.</title>
        <authorList>
            <person name="Rajewski A."/>
            <person name="Carter-House D."/>
            <person name="Stajich J."/>
            <person name="Litt A."/>
        </authorList>
    </citation>
    <scope>NUCLEOTIDE SEQUENCE [LARGE SCALE GENOMIC DNA]</scope>
    <source>
        <strain evidence="2">AR-01</strain>
    </source>
</reference>
<keyword evidence="1" id="KW-1133">Transmembrane helix</keyword>
<dbReference type="EMBL" id="JACEIK010000210">
    <property type="protein sequence ID" value="MCD7452462.1"/>
    <property type="molecule type" value="Genomic_DNA"/>
</dbReference>
<name>A0ABS8S0G1_DATST</name>
<evidence type="ECO:0000313" key="2">
    <source>
        <dbReference type="EMBL" id="MCD7452462.1"/>
    </source>
</evidence>
<proteinExistence type="predicted"/>
<keyword evidence="1" id="KW-0812">Transmembrane</keyword>
<keyword evidence="1" id="KW-0472">Membrane</keyword>
<feature type="transmembrane region" description="Helical" evidence="1">
    <location>
        <begin position="50"/>
        <end position="72"/>
    </location>
</feature>
<keyword evidence="3" id="KW-1185">Reference proteome</keyword>
<protein>
    <submittedName>
        <fullName evidence="2">Uncharacterized protein</fullName>
    </submittedName>
</protein>
<feature type="non-terminal residue" evidence="2">
    <location>
        <position position="1"/>
    </location>
</feature>
<dbReference type="Proteomes" id="UP000823775">
    <property type="component" value="Unassembled WGS sequence"/>
</dbReference>
<sequence length="89" mass="9670">VVVMEVMGKVKGEEKVGFGGGEIFNRLDLRPQEVTCEKVQMSVSLMLLKFLILAGSSLAFSGCTPAFGRWLAGSLIFQNVTRYSGLGLR</sequence>
<accession>A0ABS8S0G1</accession>
<evidence type="ECO:0000256" key="1">
    <source>
        <dbReference type="SAM" id="Phobius"/>
    </source>
</evidence>
<comment type="caution">
    <text evidence="2">The sequence shown here is derived from an EMBL/GenBank/DDBJ whole genome shotgun (WGS) entry which is preliminary data.</text>
</comment>
<evidence type="ECO:0000313" key="3">
    <source>
        <dbReference type="Proteomes" id="UP000823775"/>
    </source>
</evidence>
<organism evidence="2 3">
    <name type="scientific">Datura stramonium</name>
    <name type="common">Jimsonweed</name>
    <name type="synonym">Common thornapple</name>
    <dbReference type="NCBI Taxonomy" id="4076"/>
    <lineage>
        <taxon>Eukaryota</taxon>
        <taxon>Viridiplantae</taxon>
        <taxon>Streptophyta</taxon>
        <taxon>Embryophyta</taxon>
        <taxon>Tracheophyta</taxon>
        <taxon>Spermatophyta</taxon>
        <taxon>Magnoliopsida</taxon>
        <taxon>eudicotyledons</taxon>
        <taxon>Gunneridae</taxon>
        <taxon>Pentapetalae</taxon>
        <taxon>asterids</taxon>
        <taxon>lamiids</taxon>
        <taxon>Solanales</taxon>
        <taxon>Solanaceae</taxon>
        <taxon>Solanoideae</taxon>
        <taxon>Datureae</taxon>
        <taxon>Datura</taxon>
    </lineage>
</organism>